<feature type="transmembrane region" description="Helical" evidence="5">
    <location>
        <begin position="61"/>
        <end position="81"/>
    </location>
</feature>
<dbReference type="Proteomes" id="UP001162891">
    <property type="component" value="Chromosome"/>
</dbReference>
<dbReference type="InterPro" id="IPR037185">
    <property type="entry name" value="EmrE-like"/>
</dbReference>
<dbReference type="SUPFAM" id="SSF103481">
    <property type="entry name" value="Multidrug resistance efflux transporter EmrE"/>
    <property type="match status" value="1"/>
</dbReference>
<feature type="transmembrane region" description="Helical" evidence="5">
    <location>
        <begin position="168"/>
        <end position="185"/>
    </location>
</feature>
<organism evidence="7 8">
    <name type="scientific">Anaeromyxobacter oryzae</name>
    <dbReference type="NCBI Taxonomy" id="2918170"/>
    <lineage>
        <taxon>Bacteria</taxon>
        <taxon>Pseudomonadati</taxon>
        <taxon>Myxococcota</taxon>
        <taxon>Myxococcia</taxon>
        <taxon>Myxococcales</taxon>
        <taxon>Cystobacterineae</taxon>
        <taxon>Anaeromyxobacteraceae</taxon>
        <taxon>Anaeromyxobacter</taxon>
    </lineage>
</organism>
<keyword evidence="4 5" id="KW-0472">Membrane</keyword>
<feature type="transmembrane region" description="Helical" evidence="5">
    <location>
        <begin position="281"/>
        <end position="298"/>
    </location>
</feature>
<feature type="transmembrane region" description="Helical" evidence="5">
    <location>
        <begin position="115"/>
        <end position="134"/>
    </location>
</feature>
<dbReference type="PANTHER" id="PTHR32322">
    <property type="entry name" value="INNER MEMBRANE TRANSPORTER"/>
    <property type="match status" value="1"/>
</dbReference>
<dbReference type="PANTHER" id="PTHR32322:SF9">
    <property type="entry name" value="AMINO-ACID METABOLITE EFFLUX PUMP-RELATED"/>
    <property type="match status" value="1"/>
</dbReference>
<feature type="transmembrane region" description="Helical" evidence="5">
    <location>
        <begin position="141"/>
        <end position="162"/>
    </location>
</feature>
<evidence type="ECO:0000313" key="8">
    <source>
        <dbReference type="Proteomes" id="UP001162891"/>
    </source>
</evidence>
<reference evidence="8" key="1">
    <citation type="journal article" date="2022" name="Int. J. Syst. Evol. Microbiol.">
        <title>Anaeromyxobacter oryzae sp. nov., Anaeromyxobacter diazotrophicus sp. nov. and Anaeromyxobacter paludicola sp. nov., isolated from paddy soils.</title>
        <authorList>
            <person name="Itoh H."/>
            <person name="Xu Z."/>
            <person name="Mise K."/>
            <person name="Masuda Y."/>
            <person name="Ushijima N."/>
            <person name="Hayakawa C."/>
            <person name="Shiratori Y."/>
            <person name="Senoo K."/>
        </authorList>
    </citation>
    <scope>NUCLEOTIDE SEQUENCE [LARGE SCALE GENOMIC DNA]</scope>
    <source>
        <strain evidence="8">Red232</strain>
    </source>
</reference>
<dbReference type="InterPro" id="IPR000620">
    <property type="entry name" value="EamA_dom"/>
</dbReference>
<proteinExistence type="predicted"/>
<feature type="transmembrane region" description="Helical" evidence="5">
    <location>
        <begin position="256"/>
        <end position="275"/>
    </location>
</feature>
<evidence type="ECO:0000256" key="4">
    <source>
        <dbReference type="ARBA" id="ARBA00023136"/>
    </source>
</evidence>
<name>A0ABM7WPJ8_9BACT</name>
<keyword evidence="3 5" id="KW-1133">Transmembrane helix</keyword>
<keyword evidence="2 5" id="KW-0812">Transmembrane</keyword>
<evidence type="ECO:0000256" key="1">
    <source>
        <dbReference type="ARBA" id="ARBA00004141"/>
    </source>
</evidence>
<comment type="subcellular location">
    <subcellularLocation>
        <location evidence="1">Membrane</location>
        <topology evidence="1">Multi-pass membrane protein</topology>
    </subcellularLocation>
</comment>
<dbReference type="EMBL" id="AP025591">
    <property type="protein sequence ID" value="BDG01394.1"/>
    <property type="molecule type" value="Genomic_DNA"/>
</dbReference>
<evidence type="ECO:0000256" key="5">
    <source>
        <dbReference type="SAM" id="Phobius"/>
    </source>
</evidence>
<sequence>MRADELAAALRADVTSRLMSPSRARPSLLRIALLTAATLACFAANSLLCRAALGPRRADPATFTLVRIASGAVVLALVLAARRARPAGGTLGSALALFVYAAAFSLAYVRIGAGVGALLLFAAVQVTMLGWSAVRGVRPRPLQVLGVGVALAGLTWLAAPGASAPDPRGAALMLAAGAAWGVYSLRGRAAGDPLATTAHNFLLSVPLAVALGVAYARGASASPAGVALAVASGALASGGGYSLWYAVVPALGATRAAAVQLAVPVLAGAGATVFLGEQLTARVGVAAVAILAGIAVTLRR</sequence>
<protein>
    <recommendedName>
        <fullName evidence="6">EamA domain-containing protein</fullName>
    </recommendedName>
</protein>
<evidence type="ECO:0000256" key="2">
    <source>
        <dbReference type="ARBA" id="ARBA00022692"/>
    </source>
</evidence>
<keyword evidence="8" id="KW-1185">Reference proteome</keyword>
<accession>A0ABM7WPJ8</accession>
<feature type="transmembrane region" description="Helical" evidence="5">
    <location>
        <begin position="224"/>
        <end position="244"/>
    </location>
</feature>
<evidence type="ECO:0000256" key="3">
    <source>
        <dbReference type="ARBA" id="ARBA00022989"/>
    </source>
</evidence>
<gene>
    <name evidence="7" type="ORF">AMOR_03900</name>
</gene>
<feature type="transmembrane region" description="Helical" evidence="5">
    <location>
        <begin position="88"/>
        <end position="109"/>
    </location>
</feature>
<feature type="domain" description="EamA" evidence="6">
    <location>
        <begin position="168"/>
        <end position="298"/>
    </location>
</feature>
<dbReference type="Pfam" id="PF00892">
    <property type="entry name" value="EamA"/>
    <property type="match status" value="1"/>
</dbReference>
<dbReference type="InterPro" id="IPR050638">
    <property type="entry name" value="AA-Vitamin_Transporters"/>
</dbReference>
<feature type="transmembrane region" description="Helical" evidence="5">
    <location>
        <begin position="197"/>
        <end position="218"/>
    </location>
</feature>
<evidence type="ECO:0000313" key="7">
    <source>
        <dbReference type="EMBL" id="BDG01394.1"/>
    </source>
</evidence>
<evidence type="ECO:0000259" key="6">
    <source>
        <dbReference type="Pfam" id="PF00892"/>
    </source>
</evidence>